<dbReference type="EMBL" id="CP026304">
    <property type="protein sequence ID" value="AVZ75474.1"/>
    <property type="molecule type" value="Genomic_DNA"/>
</dbReference>
<keyword evidence="3" id="KW-1185">Reference proteome</keyword>
<organism evidence="2 3">
    <name type="scientific">Streptomyces lunaelactis</name>
    <dbReference type="NCBI Taxonomy" id="1535768"/>
    <lineage>
        <taxon>Bacteria</taxon>
        <taxon>Bacillati</taxon>
        <taxon>Actinomycetota</taxon>
        <taxon>Actinomycetes</taxon>
        <taxon>Kitasatosporales</taxon>
        <taxon>Streptomycetaceae</taxon>
        <taxon>Streptomyces</taxon>
    </lineage>
</organism>
<reference evidence="2 3" key="1">
    <citation type="submission" date="2018-01" db="EMBL/GenBank/DDBJ databases">
        <title>Complete genome sequence of Streptomyces lunaelactis MM109T, a Ferroverdin A producer isolated from cave moonmilk deposits.</title>
        <authorList>
            <person name="Naome A."/>
            <person name="Martinet L."/>
            <person name="Maciejewska M."/>
            <person name="Anderssen S."/>
            <person name="Adam D."/>
            <person name="Tenconi E."/>
            <person name="Deflandre B."/>
            <person name="Arguelles-Arias A."/>
            <person name="Calusinska M."/>
            <person name="Copieters W."/>
            <person name="Karim L."/>
            <person name="Hanikenne M."/>
            <person name="Baurain D."/>
            <person name="van Wezel G."/>
            <person name="Smargiasso N."/>
            <person name="de Pauw E."/>
            <person name="Delfosse P."/>
            <person name="Rigali S."/>
        </authorList>
    </citation>
    <scope>NUCLEOTIDE SEQUENCE [LARGE SCALE GENOMIC DNA]</scope>
    <source>
        <strain evidence="2 3">MM109</strain>
    </source>
</reference>
<sequence>MGGFSHGVELVSNFELQPRLWVNDSQTSHQGLRPGPRPGPRASSAGGAGFSAGRSPDRGRHMSWGGTRSRVPLCLAASISQ</sequence>
<evidence type="ECO:0000256" key="1">
    <source>
        <dbReference type="SAM" id="MobiDB-lite"/>
    </source>
</evidence>
<accession>A0A2R4T8S5</accession>
<dbReference type="Proteomes" id="UP000244201">
    <property type="component" value="Chromosome"/>
</dbReference>
<dbReference type="KEGG" id="slk:SLUN_27975"/>
<evidence type="ECO:0000313" key="2">
    <source>
        <dbReference type="EMBL" id="AVZ75474.1"/>
    </source>
</evidence>
<feature type="region of interest" description="Disordered" evidence="1">
    <location>
        <begin position="25"/>
        <end position="67"/>
    </location>
</feature>
<dbReference type="AlphaFoldDB" id="A0A2R4T8S5"/>
<name>A0A2R4T8S5_9ACTN</name>
<gene>
    <name evidence="2" type="ORF">SLUN_27975</name>
</gene>
<evidence type="ECO:0000313" key="3">
    <source>
        <dbReference type="Proteomes" id="UP000244201"/>
    </source>
</evidence>
<proteinExistence type="predicted"/>
<protein>
    <submittedName>
        <fullName evidence="2">Uncharacterized protein</fullName>
    </submittedName>
</protein>